<gene>
    <name evidence="1" type="ORF">GOP47_0017337</name>
</gene>
<protein>
    <submittedName>
        <fullName evidence="1">Uncharacterized protein</fullName>
    </submittedName>
</protein>
<proteinExistence type="predicted"/>
<evidence type="ECO:0000313" key="1">
    <source>
        <dbReference type="EMBL" id="KAI5066809.1"/>
    </source>
</evidence>
<keyword evidence="2" id="KW-1185">Reference proteome</keyword>
<dbReference type="AlphaFoldDB" id="A0A9D4UG83"/>
<dbReference type="EMBL" id="JABFUD020000017">
    <property type="protein sequence ID" value="KAI5066809.1"/>
    <property type="molecule type" value="Genomic_DNA"/>
</dbReference>
<organism evidence="1 2">
    <name type="scientific">Adiantum capillus-veneris</name>
    <name type="common">Maidenhair fern</name>
    <dbReference type="NCBI Taxonomy" id="13818"/>
    <lineage>
        <taxon>Eukaryota</taxon>
        <taxon>Viridiplantae</taxon>
        <taxon>Streptophyta</taxon>
        <taxon>Embryophyta</taxon>
        <taxon>Tracheophyta</taxon>
        <taxon>Polypodiopsida</taxon>
        <taxon>Polypodiidae</taxon>
        <taxon>Polypodiales</taxon>
        <taxon>Pteridineae</taxon>
        <taxon>Pteridaceae</taxon>
        <taxon>Vittarioideae</taxon>
        <taxon>Adiantum</taxon>
    </lineage>
</organism>
<dbReference type="Proteomes" id="UP000886520">
    <property type="component" value="Chromosome 17"/>
</dbReference>
<evidence type="ECO:0000313" key="2">
    <source>
        <dbReference type="Proteomes" id="UP000886520"/>
    </source>
</evidence>
<comment type="caution">
    <text evidence="1">The sequence shown here is derived from an EMBL/GenBank/DDBJ whole genome shotgun (WGS) entry which is preliminary data.</text>
</comment>
<sequence>MESGSFCSSLQSVKSSSVKLDCKISVPSFSASSTKLSHPSKFRILRELTLQMESGSFFNFLWPLKFNTSKDCKLSPNFFGSSTKFSQPSNIVFDWRSQKLKLEYVVNGLGKLFQLFASRQV</sequence>
<reference evidence="1" key="1">
    <citation type="submission" date="2021-01" db="EMBL/GenBank/DDBJ databases">
        <title>Adiantum capillus-veneris genome.</title>
        <authorList>
            <person name="Fang Y."/>
            <person name="Liao Q."/>
        </authorList>
    </citation>
    <scope>NUCLEOTIDE SEQUENCE</scope>
    <source>
        <strain evidence="1">H3</strain>
        <tissue evidence="1">Leaf</tissue>
    </source>
</reference>
<name>A0A9D4UG83_ADICA</name>
<accession>A0A9D4UG83</accession>